<dbReference type="GO" id="GO:0006425">
    <property type="term" value="P:glutaminyl-tRNA aminoacylation"/>
    <property type="evidence" value="ECO:0007669"/>
    <property type="project" value="UniProtKB-UniRule"/>
</dbReference>
<proteinExistence type="inferred from homology"/>
<keyword evidence="3 7" id="KW-0547">Nucleotide-binding</keyword>
<keyword evidence="5 7" id="KW-0648">Protein biosynthesis</keyword>
<feature type="domain" description="Glutamyl/glutaminyl-tRNA synthetase class Ib catalytic" evidence="9">
    <location>
        <begin position="41"/>
        <end position="349"/>
    </location>
</feature>
<sequence>MTAMTDEIKTMQEEPAESRNFIHAFIEEDIAPGGQFAGMTVHTRFPPEPNGYLHIGHCKALTIDFGTAEKYGGLCNLRMDDTNPTKEDEEFVEAIKEDIHWLGFDWGDRFFYGSDYFEEDYRQAVGLIKKGLAYVCQLTPEEFKEYRGSIGVPAKSPYRDRPMEESLDLFERMKNGEFPNGAMTLRAKIDLASGNFNMRDPVIYRINHLPHHRHGNKWCIYPMYDFAHPIQDALEGITHSLCSLEFEAHRPLYNWVVEHCDLPAKPRQIEFARLGIDHTVMSKRKLRRLVEEGKVSGWDDPRMPTLCGLRRRGYTPKAIRNFCERIGVAKSANVVEYGFLEHCLREDLNETAQRVMAVTRPVRLTITNYPEGKTETVTVENNPVDPNSGTREVAFSGHLWIEADDFLETPVPKYKRLFPGGPECRLKGAYLITCTGCVKDAEGNVVEVLCEYDPDSRGGDPADGRKVKGATIHWVDAATAVDAEVRLYENLFTDPDPDGADQDFMECLNPESLEVLTGCKVEAGLASAEAPASFQFMRLGYFCLDNRDSKPGHLVFNRSVSLKDSFKSAK</sequence>
<dbReference type="Gene3D" id="3.40.50.620">
    <property type="entry name" value="HUPs"/>
    <property type="match status" value="1"/>
</dbReference>
<feature type="domain" description="Glutamyl/glutaminyl-tRNA synthetase class Ib anti-codon binding" evidence="10">
    <location>
        <begin position="352"/>
        <end position="453"/>
    </location>
</feature>
<dbReference type="GO" id="GO:0005524">
    <property type="term" value="F:ATP binding"/>
    <property type="evidence" value="ECO:0007669"/>
    <property type="project" value="UniProtKB-UniRule"/>
</dbReference>
<keyword evidence="1 7" id="KW-0963">Cytoplasm</keyword>
<dbReference type="SUPFAM" id="SSF50715">
    <property type="entry name" value="Ribosomal protein L25-like"/>
    <property type="match status" value="1"/>
</dbReference>
<evidence type="ECO:0000256" key="3">
    <source>
        <dbReference type="ARBA" id="ARBA00022741"/>
    </source>
</evidence>
<evidence type="ECO:0000256" key="7">
    <source>
        <dbReference type="HAMAP-Rule" id="MF_00126"/>
    </source>
</evidence>
<dbReference type="PANTHER" id="PTHR43097:SF5">
    <property type="entry name" value="GLUTAMATE--TRNA LIGASE"/>
    <property type="match status" value="1"/>
</dbReference>
<dbReference type="InterPro" id="IPR050132">
    <property type="entry name" value="Gln/Glu-tRNA_Ligase"/>
</dbReference>
<feature type="binding site" evidence="7">
    <location>
        <begin position="48"/>
        <end position="50"/>
    </location>
    <ligand>
        <name>ATP</name>
        <dbReference type="ChEBI" id="CHEBI:30616"/>
    </ligand>
</feature>
<evidence type="ECO:0000256" key="8">
    <source>
        <dbReference type="RuleBase" id="RU363037"/>
    </source>
</evidence>
<gene>
    <name evidence="7 12" type="primary">glnS</name>
    <name evidence="12" type="ORF">MM59RIKEN_30770</name>
</gene>
<evidence type="ECO:0000259" key="10">
    <source>
        <dbReference type="Pfam" id="PF03950"/>
    </source>
</evidence>
<dbReference type="GO" id="GO:0005829">
    <property type="term" value="C:cytosol"/>
    <property type="evidence" value="ECO:0007669"/>
    <property type="project" value="TreeGrafter"/>
</dbReference>
<geneLocation type="plasmid" evidence="12 13">
    <name>pMM59_01</name>
</geneLocation>
<feature type="binding site" evidence="7">
    <location>
        <begin position="281"/>
        <end position="283"/>
    </location>
    <ligand>
        <name>ATP</name>
        <dbReference type="ChEBI" id="CHEBI:30616"/>
    </ligand>
</feature>
<dbReference type="InterPro" id="IPR020058">
    <property type="entry name" value="Glu/Gln-tRNA-synth_Ib_cat-dom"/>
</dbReference>
<dbReference type="EMBL" id="AP023421">
    <property type="protein sequence ID" value="BCK85758.1"/>
    <property type="molecule type" value="Genomic_DNA"/>
</dbReference>
<keyword evidence="13" id="KW-1185">Reference proteome</keyword>
<dbReference type="FunFam" id="3.90.800.10:FF:000001">
    <property type="entry name" value="Glutamine--tRNA ligase"/>
    <property type="match status" value="1"/>
</dbReference>
<dbReference type="EC" id="6.1.1.18" evidence="7"/>
<keyword evidence="2 7" id="KW-0436">Ligase</keyword>
<dbReference type="InterPro" id="IPR011035">
    <property type="entry name" value="Ribosomal_bL25/Gln-tRNA_synth"/>
</dbReference>
<comment type="catalytic activity">
    <reaction evidence="7">
        <text>tRNA(Gln) + L-glutamine + ATP = L-glutaminyl-tRNA(Gln) + AMP + diphosphate</text>
        <dbReference type="Rhea" id="RHEA:20121"/>
        <dbReference type="Rhea" id="RHEA-COMP:9662"/>
        <dbReference type="Rhea" id="RHEA-COMP:9681"/>
        <dbReference type="ChEBI" id="CHEBI:30616"/>
        <dbReference type="ChEBI" id="CHEBI:33019"/>
        <dbReference type="ChEBI" id="CHEBI:58359"/>
        <dbReference type="ChEBI" id="CHEBI:78442"/>
        <dbReference type="ChEBI" id="CHEBI:78521"/>
        <dbReference type="ChEBI" id="CHEBI:456215"/>
        <dbReference type="EC" id="6.1.1.18"/>
    </reaction>
</comment>
<dbReference type="FunFam" id="3.40.50.620:FF:000037">
    <property type="entry name" value="Glutamine--tRNA ligase cytoplasmic"/>
    <property type="match status" value="1"/>
</dbReference>
<dbReference type="CDD" id="cd00807">
    <property type="entry name" value="GlnRS_core"/>
    <property type="match status" value="1"/>
</dbReference>
<evidence type="ECO:0000256" key="2">
    <source>
        <dbReference type="ARBA" id="ARBA00022598"/>
    </source>
</evidence>
<dbReference type="Pfam" id="PF00749">
    <property type="entry name" value="tRNA-synt_1c"/>
    <property type="match status" value="1"/>
</dbReference>
<dbReference type="InterPro" id="IPR000924">
    <property type="entry name" value="Glu/Gln-tRNA-synth"/>
</dbReference>
<keyword evidence="4 7" id="KW-0067">ATP-binding</keyword>
<dbReference type="NCBIfam" id="NF011291">
    <property type="entry name" value="PRK14703.1"/>
    <property type="match status" value="1"/>
</dbReference>
<feature type="short sequence motif" description="'HIGH' region" evidence="7">
    <location>
        <begin position="47"/>
        <end position="57"/>
    </location>
</feature>
<comment type="subcellular location">
    <subcellularLocation>
        <location evidence="7">Cytoplasm</location>
    </subcellularLocation>
</comment>
<keyword evidence="6 7" id="KW-0030">Aminoacyl-tRNA synthetase</keyword>
<dbReference type="AlphaFoldDB" id="A0A830UB69"/>
<comment type="similarity">
    <text evidence="7 8">Belongs to the class-I aminoacyl-tRNA synthetase family.</text>
</comment>
<name>A0A830UB69_9FIRM</name>
<dbReference type="InterPro" id="IPR022861">
    <property type="entry name" value="Gln_tRNA_ligase_bac"/>
</dbReference>
<dbReference type="InterPro" id="IPR014729">
    <property type="entry name" value="Rossmann-like_a/b/a_fold"/>
</dbReference>
<dbReference type="GO" id="GO:0004819">
    <property type="term" value="F:glutamine-tRNA ligase activity"/>
    <property type="evidence" value="ECO:0007669"/>
    <property type="project" value="UniProtKB-UniRule"/>
</dbReference>
<feature type="binding site" evidence="7">
    <location>
        <position position="80"/>
    </location>
    <ligand>
        <name>L-glutamine</name>
        <dbReference type="ChEBI" id="CHEBI:58359"/>
    </ligand>
</feature>
<comment type="caution">
    <text evidence="7">Lacks conserved residue(s) required for the propagation of feature annotation.</text>
</comment>
<comment type="subunit">
    <text evidence="7">Monomer.</text>
</comment>
<protein>
    <recommendedName>
        <fullName evidence="7">Glutamine--tRNA ligase</fullName>
        <ecNumber evidence="7">6.1.1.18</ecNumber>
    </recommendedName>
    <alternativeName>
        <fullName evidence="7">Glutaminyl-tRNA synthetase</fullName>
        <shortName evidence="7">GlnRS</shortName>
    </alternativeName>
</protein>
<keyword evidence="12" id="KW-0614">Plasmid</keyword>
<feature type="binding site" evidence="7">
    <location>
        <begin position="273"/>
        <end position="274"/>
    </location>
    <ligand>
        <name>ATP</name>
        <dbReference type="ChEBI" id="CHEBI:30616"/>
    </ligand>
</feature>
<dbReference type="HAMAP" id="MF_00126">
    <property type="entry name" value="Gln_tRNA_synth"/>
    <property type="match status" value="1"/>
</dbReference>
<dbReference type="SUPFAM" id="SSF52374">
    <property type="entry name" value="Nucleotidylyl transferase"/>
    <property type="match status" value="1"/>
</dbReference>
<evidence type="ECO:0000256" key="1">
    <source>
        <dbReference type="ARBA" id="ARBA00022490"/>
    </source>
</evidence>
<feature type="short sequence motif" description="'KMSKS' region" evidence="7">
    <location>
        <begin position="280"/>
        <end position="284"/>
    </location>
</feature>
<evidence type="ECO:0000259" key="9">
    <source>
        <dbReference type="Pfam" id="PF00749"/>
    </source>
</evidence>
<dbReference type="KEGG" id="pfaa:MM59RIKEN_30770"/>
<evidence type="ECO:0000256" key="5">
    <source>
        <dbReference type="ARBA" id="ARBA00022917"/>
    </source>
</evidence>
<evidence type="ECO:0000256" key="4">
    <source>
        <dbReference type="ARBA" id="ARBA00022840"/>
    </source>
</evidence>
<feature type="binding site" evidence="7">
    <location>
        <position position="224"/>
    </location>
    <ligand>
        <name>L-glutamine</name>
        <dbReference type="ChEBI" id="CHEBI:58359"/>
    </ligand>
</feature>
<accession>A0A830UB69</accession>
<organism evidence="12 13">
    <name type="scientific">Pusillibacter faecalis</name>
    <dbReference type="NCBI Taxonomy" id="2714358"/>
    <lineage>
        <taxon>Bacteria</taxon>
        <taxon>Bacillati</taxon>
        <taxon>Bacillota</taxon>
        <taxon>Clostridia</taxon>
        <taxon>Eubacteriales</taxon>
        <taxon>Oscillospiraceae</taxon>
        <taxon>Pusillibacter</taxon>
    </lineage>
</organism>
<evidence type="ECO:0000256" key="6">
    <source>
        <dbReference type="ARBA" id="ARBA00023146"/>
    </source>
</evidence>
<dbReference type="Pfam" id="PF03950">
    <property type="entry name" value="tRNA-synt_1c_C"/>
    <property type="match status" value="1"/>
</dbReference>
<dbReference type="Proteomes" id="UP000679848">
    <property type="component" value="Plasmid pMM59_01"/>
</dbReference>
<evidence type="ECO:0000313" key="12">
    <source>
        <dbReference type="EMBL" id="BCK85758.1"/>
    </source>
</evidence>
<evidence type="ECO:0000259" key="11">
    <source>
        <dbReference type="Pfam" id="PF20974"/>
    </source>
</evidence>
<dbReference type="GO" id="GO:0006424">
    <property type="term" value="P:glutamyl-tRNA aminoacylation"/>
    <property type="evidence" value="ECO:0007669"/>
    <property type="project" value="UniProtKB-UniRule"/>
</dbReference>
<dbReference type="NCBIfam" id="TIGR00440">
    <property type="entry name" value="glnS"/>
    <property type="match status" value="1"/>
</dbReference>
<feature type="domain" description="tRNA synthetases class I (E and Q) anti-codon binding" evidence="11">
    <location>
        <begin position="471"/>
        <end position="545"/>
    </location>
</feature>
<dbReference type="Gene3D" id="2.40.240.10">
    <property type="entry name" value="Ribosomal Protein L25, Chain P"/>
    <property type="match status" value="2"/>
</dbReference>
<dbReference type="InterPro" id="IPR049437">
    <property type="entry name" value="tRNA-synt_1c_C2"/>
</dbReference>
<dbReference type="InterPro" id="IPR004514">
    <property type="entry name" value="Gln-tRNA-synth"/>
</dbReference>
<dbReference type="Pfam" id="PF20974">
    <property type="entry name" value="tRNA-synt_1c_C2"/>
    <property type="match status" value="1"/>
</dbReference>
<dbReference type="PANTHER" id="PTHR43097">
    <property type="entry name" value="GLUTAMINE-TRNA LIGASE"/>
    <property type="match status" value="1"/>
</dbReference>
<dbReference type="PRINTS" id="PR00987">
    <property type="entry name" value="TRNASYNTHGLU"/>
</dbReference>
<reference evidence="12" key="1">
    <citation type="submission" date="2020-09" db="EMBL/GenBank/DDBJ databases">
        <title>New species isolated from human feces.</title>
        <authorList>
            <person name="Kitahara M."/>
            <person name="Shigeno Y."/>
            <person name="Shime M."/>
            <person name="Matsumoto Y."/>
            <person name="Nakamura S."/>
            <person name="Motooka D."/>
            <person name="Fukuoka S."/>
            <person name="Nishikawa H."/>
            <person name="Benno Y."/>
        </authorList>
    </citation>
    <scope>NUCLEOTIDE SEQUENCE</scope>
    <source>
        <strain evidence="12">MM59</strain>
        <plasmid evidence="12">pMM59_01</plasmid>
    </source>
</reference>
<dbReference type="InterPro" id="IPR020056">
    <property type="entry name" value="Rbsml_bL25/Gln-tRNA_synth_N"/>
</dbReference>
<evidence type="ECO:0000313" key="13">
    <source>
        <dbReference type="Proteomes" id="UP000679848"/>
    </source>
</evidence>
<dbReference type="InterPro" id="IPR020059">
    <property type="entry name" value="Glu/Gln-tRNA-synth_Ib_codon-bd"/>
</dbReference>